<dbReference type="Pfam" id="PF00403">
    <property type="entry name" value="HMA"/>
    <property type="match status" value="1"/>
</dbReference>
<dbReference type="CDD" id="cd00371">
    <property type="entry name" value="HMA"/>
    <property type="match status" value="1"/>
</dbReference>
<reference evidence="2 3" key="1">
    <citation type="submission" date="2021-05" db="EMBL/GenBank/DDBJ databases">
        <title>The draft genome of Geobacter luticola JCM 17780.</title>
        <authorList>
            <person name="Xu Z."/>
            <person name="Masuda Y."/>
            <person name="Itoh H."/>
            <person name="Senoo K."/>
        </authorList>
    </citation>
    <scope>NUCLEOTIDE SEQUENCE [LARGE SCALE GENOMIC DNA]</scope>
    <source>
        <strain evidence="2 3">JCM 17780</strain>
    </source>
</reference>
<dbReference type="InterPro" id="IPR036163">
    <property type="entry name" value="HMA_dom_sf"/>
</dbReference>
<evidence type="ECO:0000259" key="1">
    <source>
        <dbReference type="PROSITE" id="PS50846"/>
    </source>
</evidence>
<organism evidence="2 3">
    <name type="scientific">Geomobilimonas luticola</name>
    <dbReference type="NCBI Taxonomy" id="1114878"/>
    <lineage>
        <taxon>Bacteria</taxon>
        <taxon>Pseudomonadati</taxon>
        <taxon>Thermodesulfobacteriota</taxon>
        <taxon>Desulfuromonadia</taxon>
        <taxon>Geobacterales</taxon>
        <taxon>Geobacteraceae</taxon>
        <taxon>Geomobilimonas</taxon>
    </lineage>
</organism>
<dbReference type="RefSeq" id="WP_214175921.1">
    <property type="nucleotide sequence ID" value="NZ_JAHCVK010000006.1"/>
</dbReference>
<dbReference type="SUPFAM" id="SSF55008">
    <property type="entry name" value="HMA, heavy metal-associated domain"/>
    <property type="match status" value="1"/>
</dbReference>
<dbReference type="Proteomes" id="UP000756860">
    <property type="component" value="Unassembled WGS sequence"/>
</dbReference>
<evidence type="ECO:0000313" key="2">
    <source>
        <dbReference type="EMBL" id="MBT0653913.1"/>
    </source>
</evidence>
<proteinExistence type="predicted"/>
<protein>
    <submittedName>
        <fullName evidence="2">Heavy-metal-associated domain-containing protein</fullName>
    </submittedName>
</protein>
<sequence length="142" mass="14753">MRAKNIGTTFLIITVVTLLVVLAFHVRIGATADSVVVLRTTGMTCGSCSSKITKTLQREKGVAVTEVDIDGGWVIVGYDTKTAHPEKLAQKVSEAGFGSNVYAVLTPEEFRQIAGREIGTSASSAGCGGCGTKGGCGTQQQN</sequence>
<comment type="caution">
    <text evidence="2">The sequence shown here is derived from an EMBL/GenBank/DDBJ whole genome shotgun (WGS) entry which is preliminary data.</text>
</comment>
<gene>
    <name evidence="2" type="ORF">KI810_12665</name>
</gene>
<dbReference type="Gene3D" id="3.30.70.100">
    <property type="match status" value="1"/>
</dbReference>
<dbReference type="InterPro" id="IPR006121">
    <property type="entry name" value="HMA_dom"/>
</dbReference>
<feature type="domain" description="HMA" evidence="1">
    <location>
        <begin position="34"/>
        <end position="100"/>
    </location>
</feature>
<accession>A0ABS5SEX9</accession>
<dbReference type="EMBL" id="JAHCVK010000006">
    <property type="protein sequence ID" value="MBT0653913.1"/>
    <property type="molecule type" value="Genomic_DNA"/>
</dbReference>
<name>A0ABS5SEX9_9BACT</name>
<dbReference type="PROSITE" id="PS50846">
    <property type="entry name" value="HMA_2"/>
    <property type="match status" value="1"/>
</dbReference>
<evidence type="ECO:0000313" key="3">
    <source>
        <dbReference type="Proteomes" id="UP000756860"/>
    </source>
</evidence>
<keyword evidence="3" id="KW-1185">Reference proteome</keyword>